<dbReference type="Pfam" id="PF11954">
    <property type="entry name" value="DUF3471"/>
    <property type="match status" value="1"/>
</dbReference>
<dbReference type="InterPro" id="IPR050491">
    <property type="entry name" value="AmpC-like"/>
</dbReference>
<protein>
    <submittedName>
        <fullName evidence="4">CubicO group peptidase (Beta-lactamase class C family)</fullName>
    </submittedName>
</protein>
<dbReference type="InterPro" id="IPR012338">
    <property type="entry name" value="Beta-lactam/transpept-like"/>
</dbReference>
<dbReference type="EMBL" id="QREI01000003">
    <property type="protein sequence ID" value="REE24836.1"/>
    <property type="molecule type" value="Genomic_DNA"/>
</dbReference>
<accession>A0A3D9MZY3</accession>
<dbReference type="InterPro" id="IPR001466">
    <property type="entry name" value="Beta-lactam-related"/>
</dbReference>
<sequence length="603" mass="68391">MKNHILFLVFTLVSTFVFSQTDKRLKGIEKQFNAVLESTKAAGFAVAIVEGDKIIYAKGFGYADYENKIPADANTLFAIGSTTKAFTSALLGLHREDDKLTFNDRPRKHIPELEFYNDEMDNTITIKDLMRHSTGLPRHDGSWYYFPSHSKDSLVTKLKYHEPFTGVREHWYYNNFGFLLQGVITERITGKTWEENIENEFFKPLGMARSKTTIAGMKSSSNAAFGYELDADRNITKMDYYDISGMSPAGSINSSVNDMGNWLITWVNDGKYKDQQIIPENYIKEAMSSQMVVAAGFPSKELPDAQFANYGYGWFLHSYKGHYMVEHGGNIDGFSASVALYPSDSLGIVVLTNQNGSPVPRLIRNITADYMLNVDKTEWAKKYKEDLDKSLDAMKEAKDEKETSNVKNTRPSHTKLDYTGTYEEKGYGKFEIEIENDSLFSKLNGKKIFLNHFHYDTFELLEIKNGKVDTTDTGNSIKINFSTNIAGDIDYGRIAIEGLLDPIAFKRTPNTIDVDAKTLEQYVGKYDLMGTEIKAYIKDENVLYVFVPGQPEYALIPTATHKFNFKTLEGFKIEFLASDDKSINEVKFIQPNGTFVAKRKLED</sequence>
<dbReference type="PANTHER" id="PTHR46825:SF15">
    <property type="entry name" value="BETA-LACTAMASE-RELATED DOMAIN-CONTAINING PROTEIN"/>
    <property type="match status" value="1"/>
</dbReference>
<reference evidence="4 5" key="1">
    <citation type="submission" date="2018-07" db="EMBL/GenBank/DDBJ databases">
        <title>Genomic Encyclopedia of Type Strains, Phase III (KMG-III): the genomes of soil and plant-associated and newly described type strains.</title>
        <authorList>
            <person name="Whitman W."/>
        </authorList>
    </citation>
    <scope>NUCLEOTIDE SEQUENCE [LARGE SCALE GENOMIC DNA]</scope>
    <source>
        <strain evidence="4 5">CECT 7948</strain>
    </source>
</reference>
<organism evidence="4 5">
    <name type="scientific">Winogradskyella pacifica</name>
    <dbReference type="NCBI Taxonomy" id="664642"/>
    <lineage>
        <taxon>Bacteria</taxon>
        <taxon>Pseudomonadati</taxon>
        <taxon>Bacteroidota</taxon>
        <taxon>Flavobacteriia</taxon>
        <taxon>Flavobacteriales</taxon>
        <taxon>Flavobacteriaceae</taxon>
        <taxon>Winogradskyella</taxon>
    </lineage>
</organism>
<evidence type="ECO:0000259" key="2">
    <source>
        <dbReference type="Pfam" id="PF00144"/>
    </source>
</evidence>
<name>A0A3D9MZY3_9FLAO</name>
<evidence type="ECO:0000313" key="4">
    <source>
        <dbReference type="EMBL" id="REE24836.1"/>
    </source>
</evidence>
<dbReference type="PANTHER" id="PTHR46825">
    <property type="entry name" value="D-ALANYL-D-ALANINE-CARBOXYPEPTIDASE/ENDOPEPTIDASE AMPH"/>
    <property type="match status" value="1"/>
</dbReference>
<evidence type="ECO:0000313" key="5">
    <source>
        <dbReference type="Proteomes" id="UP000256919"/>
    </source>
</evidence>
<dbReference type="RefSeq" id="WP_115809131.1">
    <property type="nucleotide sequence ID" value="NZ_QREI01000003.1"/>
</dbReference>
<keyword evidence="5" id="KW-1185">Reference proteome</keyword>
<feature type="compositionally biased region" description="Basic and acidic residues" evidence="1">
    <location>
        <begin position="395"/>
        <end position="404"/>
    </location>
</feature>
<dbReference type="AlphaFoldDB" id="A0A3D9MZY3"/>
<proteinExistence type="predicted"/>
<dbReference type="Gene3D" id="2.40.128.600">
    <property type="match status" value="1"/>
</dbReference>
<dbReference type="Proteomes" id="UP000256919">
    <property type="component" value="Unassembled WGS sequence"/>
</dbReference>
<dbReference type="SUPFAM" id="SSF56601">
    <property type="entry name" value="beta-lactamase/transpeptidase-like"/>
    <property type="match status" value="1"/>
</dbReference>
<evidence type="ECO:0000259" key="3">
    <source>
        <dbReference type="Pfam" id="PF11954"/>
    </source>
</evidence>
<evidence type="ECO:0000256" key="1">
    <source>
        <dbReference type="SAM" id="MobiDB-lite"/>
    </source>
</evidence>
<dbReference type="Pfam" id="PF00144">
    <property type="entry name" value="Beta-lactamase"/>
    <property type="match status" value="1"/>
</dbReference>
<comment type="caution">
    <text evidence="4">The sequence shown here is derived from an EMBL/GenBank/DDBJ whole genome shotgun (WGS) entry which is preliminary data.</text>
</comment>
<feature type="domain" description="Beta-lactamase-related" evidence="2">
    <location>
        <begin position="32"/>
        <end position="365"/>
    </location>
</feature>
<dbReference type="Gene3D" id="3.40.710.10">
    <property type="entry name" value="DD-peptidase/beta-lactamase superfamily"/>
    <property type="match status" value="1"/>
</dbReference>
<feature type="region of interest" description="Disordered" evidence="1">
    <location>
        <begin position="395"/>
        <end position="417"/>
    </location>
</feature>
<dbReference type="OrthoDB" id="1522765at2"/>
<gene>
    <name evidence="4" type="ORF">DFQ09_103142</name>
</gene>
<feature type="domain" description="Peptidase S12 Pab87-related C-terminal" evidence="3">
    <location>
        <begin position="406"/>
        <end position="489"/>
    </location>
</feature>
<dbReference type="InterPro" id="IPR021860">
    <property type="entry name" value="Peptidase_S12_Pab87-rel_C"/>
</dbReference>